<keyword evidence="1" id="KW-0479">Metal-binding</keyword>
<evidence type="ECO:0000313" key="4">
    <source>
        <dbReference type="EMBL" id="KAH7423533.1"/>
    </source>
</evidence>
<evidence type="ECO:0000259" key="3">
    <source>
        <dbReference type="PROSITE" id="PS51471"/>
    </source>
</evidence>
<dbReference type="GO" id="GO:0046872">
    <property type="term" value="F:metal ion binding"/>
    <property type="evidence" value="ECO:0007669"/>
    <property type="project" value="UniProtKB-KW"/>
</dbReference>
<dbReference type="OrthoDB" id="288590at2759"/>
<organism evidence="4 5">
    <name type="scientific">Ceratopteris richardii</name>
    <name type="common">Triangle waterfern</name>
    <dbReference type="NCBI Taxonomy" id="49495"/>
    <lineage>
        <taxon>Eukaryota</taxon>
        <taxon>Viridiplantae</taxon>
        <taxon>Streptophyta</taxon>
        <taxon>Embryophyta</taxon>
        <taxon>Tracheophyta</taxon>
        <taxon>Polypodiopsida</taxon>
        <taxon>Polypodiidae</taxon>
        <taxon>Polypodiales</taxon>
        <taxon>Pteridineae</taxon>
        <taxon>Pteridaceae</taxon>
        <taxon>Parkerioideae</taxon>
        <taxon>Ceratopteris</taxon>
    </lineage>
</organism>
<proteinExistence type="predicted"/>
<keyword evidence="5" id="KW-1185">Reference proteome</keyword>
<dbReference type="PROSITE" id="PS51471">
    <property type="entry name" value="FE2OG_OXY"/>
    <property type="match status" value="1"/>
</dbReference>
<dbReference type="InterPro" id="IPR005123">
    <property type="entry name" value="Oxoglu/Fe-dep_dioxygenase_dom"/>
</dbReference>
<reference evidence="4" key="1">
    <citation type="submission" date="2021-08" db="EMBL/GenBank/DDBJ databases">
        <title>WGS assembly of Ceratopteris richardii.</title>
        <authorList>
            <person name="Marchant D.B."/>
            <person name="Chen G."/>
            <person name="Jenkins J."/>
            <person name="Shu S."/>
            <person name="Leebens-Mack J."/>
            <person name="Grimwood J."/>
            <person name="Schmutz J."/>
            <person name="Soltis P."/>
            <person name="Soltis D."/>
            <person name="Chen Z.-H."/>
        </authorList>
    </citation>
    <scope>NUCLEOTIDE SEQUENCE</scope>
    <source>
        <strain evidence="4">Whitten #5841</strain>
        <tissue evidence="4">Leaf</tissue>
    </source>
</reference>
<evidence type="ECO:0000256" key="1">
    <source>
        <dbReference type="ARBA" id="ARBA00022723"/>
    </source>
</evidence>
<dbReference type="PANTHER" id="PTHR47991">
    <property type="entry name" value="OXOGLUTARATE/IRON-DEPENDENT DIOXYGENASE"/>
    <property type="match status" value="1"/>
</dbReference>
<comment type="caution">
    <text evidence="4">The sequence shown here is derived from an EMBL/GenBank/DDBJ whole genome shotgun (WGS) entry which is preliminary data.</text>
</comment>
<feature type="domain" description="Fe2OG dioxygenase" evidence="3">
    <location>
        <begin position="1"/>
        <end position="96"/>
    </location>
</feature>
<dbReference type="Gene3D" id="2.60.120.330">
    <property type="entry name" value="B-lactam Antibiotic, Isopenicillin N Synthase, Chain"/>
    <property type="match status" value="1"/>
</dbReference>
<gene>
    <name evidence="4" type="ORF">KP509_12G060200</name>
</gene>
<dbReference type="InterPro" id="IPR044861">
    <property type="entry name" value="IPNS-like_FE2OG_OXY"/>
</dbReference>
<dbReference type="InterPro" id="IPR050295">
    <property type="entry name" value="Plant_2OG-oxidoreductases"/>
</dbReference>
<name>A0A8T2TP17_CERRI</name>
<dbReference type="Proteomes" id="UP000825935">
    <property type="component" value="Chromosome 12"/>
</dbReference>
<sequence length="147" mass="16343">MMMHYYPPCPDPSLTFGLSEHTDAGFITILLQDQVGGLEILKDGQWIPCNPVPEALTINIADQMEILSNGRYASILHRVVTNGAKPRLSVPCFLGPSMEAVTSPLADIIDENNPARFRGVVYSDYLQHYMKVRFDDTATNGLDFARL</sequence>
<protein>
    <recommendedName>
        <fullName evidence="3">Fe2OG dioxygenase domain-containing protein</fullName>
    </recommendedName>
</protein>
<accession>A0A8T2TP17</accession>
<evidence type="ECO:0000256" key="2">
    <source>
        <dbReference type="ARBA" id="ARBA00023004"/>
    </source>
</evidence>
<evidence type="ECO:0000313" key="5">
    <source>
        <dbReference type="Proteomes" id="UP000825935"/>
    </source>
</evidence>
<keyword evidence="2" id="KW-0408">Iron</keyword>
<dbReference type="Pfam" id="PF03171">
    <property type="entry name" value="2OG-FeII_Oxy"/>
    <property type="match status" value="1"/>
</dbReference>
<dbReference type="InterPro" id="IPR027443">
    <property type="entry name" value="IPNS-like_sf"/>
</dbReference>
<dbReference type="EMBL" id="CM035417">
    <property type="protein sequence ID" value="KAH7423533.1"/>
    <property type="molecule type" value="Genomic_DNA"/>
</dbReference>
<dbReference type="SUPFAM" id="SSF51197">
    <property type="entry name" value="Clavaminate synthase-like"/>
    <property type="match status" value="1"/>
</dbReference>
<dbReference type="AlphaFoldDB" id="A0A8T2TP17"/>